<dbReference type="InterPro" id="IPR004684">
    <property type="entry name" value="2keto-3dGluconate_permease"/>
</dbReference>
<protein>
    <submittedName>
        <fullName evidence="10">2-keto-3-deoxygluconate permease</fullName>
    </submittedName>
</protein>
<keyword evidence="8 9" id="KW-0472">Membrane</keyword>
<comment type="similarity">
    <text evidence="1">Belongs to the KdgT transporter family.</text>
</comment>
<keyword evidence="11" id="KW-1185">Reference proteome</keyword>
<keyword evidence="2" id="KW-0813">Transport</keyword>
<evidence type="ECO:0000256" key="1">
    <source>
        <dbReference type="ARBA" id="ARBA00006430"/>
    </source>
</evidence>
<proteinExistence type="inferred from homology"/>
<dbReference type="AlphaFoldDB" id="A0A2T0ANQ1"/>
<feature type="transmembrane region" description="Helical" evidence="9">
    <location>
        <begin position="189"/>
        <end position="209"/>
    </location>
</feature>
<comment type="caution">
    <text evidence="10">The sequence shown here is derived from an EMBL/GenBank/DDBJ whole genome shotgun (WGS) entry which is preliminary data.</text>
</comment>
<dbReference type="OrthoDB" id="2833at2"/>
<organism evidence="10 11">
    <name type="scientific">Clostridium thermopalmarium DSM 5974</name>
    <dbReference type="NCBI Taxonomy" id="1121340"/>
    <lineage>
        <taxon>Bacteria</taxon>
        <taxon>Bacillati</taxon>
        <taxon>Bacillota</taxon>
        <taxon>Clostridia</taxon>
        <taxon>Eubacteriales</taxon>
        <taxon>Clostridiaceae</taxon>
        <taxon>Clostridium</taxon>
    </lineage>
</organism>
<sequence>MIMKFLKKVPAGMMIVPLLIGSFLNTFFPEALKIGSFTTATFSSAGAATAMGIQLFCLGTTLQLKDMPKVLKRGGILLLSKFIIGAAIGIIVGKVFGMAGVLGLTALSVISAVTNSNGSVYLALMKSYGDVTDCAAMALLALNDGPFFTLIALGASGLANIPGKALLATVIPIIVGMILGNLDKSLKDFLAPAGDILIPFVGLTLGAGINLTNVVKGGPQGIVLGLITFGVGGAFIVFCDRVIGRRPGYAGWAVATTAGNAIAVPAAVALIDPSWAPYVDIATSQVAASTVVTAILAPLMTDWWAKKYGCPQLELKNPSGSEVSA</sequence>
<dbReference type="Pfam" id="PF03812">
    <property type="entry name" value="KdgT"/>
    <property type="match status" value="1"/>
</dbReference>
<gene>
    <name evidence="10" type="primary">kdgT_3</name>
    <name evidence="10" type="ORF">CPAL_22140</name>
</gene>
<keyword evidence="3" id="KW-1003">Cell membrane</keyword>
<accession>A0A2T0ANQ1</accession>
<dbReference type="RefSeq" id="WP_106024633.1">
    <property type="nucleotide sequence ID" value="NZ_PVXN01000054.1"/>
</dbReference>
<dbReference type="EMBL" id="PVXN01000054">
    <property type="protein sequence ID" value="PRR70591.1"/>
    <property type="molecule type" value="Genomic_DNA"/>
</dbReference>
<dbReference type="GO" id="GO:0015649">
    <property type="term" value="F:2-keto-3-deoxygluconate:proton symporter activity"/>
    <property type="evidence" value="ECO:0007669"/>
    <property type="project" value="InterPro"/>
</dbReference>
<evidence type="ECO:0000256" key="7">
    <source>
        <dbReference type="ARBA" id="ARBA00022989"/>
    </source>
</evidence>
<feature type="transmembrane region" description="Helical" evidence="9">
    <location>
        <begin position="165"/>
        <end position="182"/>
    </location>
</feature>
<feature type="transmembrane region" description="Helical" evidence="9">
    <location>
        <begin position="136"/>
        <end position="159"/>
    </location>
</feature>
<evidence type="ECO:0000256" key="2">
    <source>
        <dbReference type="ARBA" id="ARBA00022448"/>
    </source>
</evidence>
<name>A0A2T0ANQ1_9CLOT</name>
<evidence type="ECO:0000256" key="8">
    <source>
        <dbReference type="ARBA" id="ARBA00023136"/>
    </source>
</evidence>
<keyword evidence="6" id="KW-0769">Symport</keyword>
<feature type="transmembrane region" description="Helical" evidence="9">
    <location>
        <begin position="76"/>
        <end position="96"/>
    </location>
</feature>
<dbReference type="Proteomes" id="UP000239614">
    <property type="component" value="Unassembled WGS sequence"/>
</dbReference>
<keyword evidence="7 9" id="KW-1133">Transmembrane helix</keyword>
<evidence type="ECO:0000256" key="3">
    <source>
        <dbReference type="ARBA" id="ARBA00022475"/>
    </source>
</evidence>
<feature type="transmembrane region" description="Helical" evidence="9">
    <location>
        <begin position="221"/>
        <end position="239"/>
    </location>
</feature>
<evidence type="ECO:0000256" key="9">
    <source>
        <dbReference type="SAM" id="Phobius"/>
    </source>
</evidence>
<feature type="transmembrane region" description="Helical" evidence="9">
    <location>
        <begin position="277"/>
        <end position="299"/>
    </location>
</feature>
<keyword evidence="5 9" id="KW-0812">Transmembrane</keyword>
<evidence type="ECO:0000256" key="5">
    <source>
        <dbReference type="ARBA" id="ARBA00022692"/>
    </source>
</evidence>
<feature type="transmembrane region" description="Helical" evidence="9">
    <location>
        <begin position="251"/>
        <end position="271"/>
    </location>
</feature>
<reference evidence="10 11" key="1">
    <citation type="submission" date="2018-03" db="EMBL/GenBank/DDBJ databases">
        <title>Genome sequence of Clostridium thermopalmarium DSM 5974.</title>
        <authorList>
            <person name="Poehlein A."/>
            <person name="Daniel R."/>
        </authorList>
    </citation>
    <scope>NUCLEOTIDE SEQUENCE [LARGE SCALE GENOMIC DNA]</scope>
    <source>
        <strain evidence="10 11">DSM 5974</strain>
    </source>
</reference>
<keyword evidence="4" id="KW-0762">Sugar transport</keyword>
<evidence type="ECO:0000313" key="10">
    <source>
        <dbReference type="EMBL" id="PRR70591.1"/>
    </source>
</evidence>
<feature type="transmembrane region" description="Helical" evidence="9">
    <location>
        <begin position="45"/>
        <end position="64"/>
    </location>
</feature>
<evidence type="ECO:0000256" key="4">
    <source>
        <dbReference type="ARBA" id="ARBA00022597"/>
    </source>
</evidence>
<evidence type="ECO:0000313" key="11">
    <source>
        <dbReference type="Proteomes" id="UP000239614"/>
    </source>
</evidence>
<evidence type="ECO:0000256" key="6">
    <source>
        <dbReference type="ARBA" id="ARBA00022847"/>
    </source>
</evidence>
<dbReference type="GO" id="GO:0016020">
    <property type="term" value="C:membrane"/>
    <property type="evidence" value="ECO:0007669"/>
    <property type="project" value="InterPro"/>
</dbReference>
<feature type="transmembrane region" description="Helical" evidence="9">
    <location>
        <begin position="102"/>
        <end position="124"/>
    </location>
</feature>